<gene>
    <name evidence="8" type="ORF">SAMN04489726_1151</name>
</gene>
<dbReference type="eggNOG" id="COG0467">
    <property type="taxonomic scope" value="Bacteria"/>
</dbReference>
<name>A0A1G9SGD9_ALLAB</name>
<sequence length="501" mass="54044">MIDSNAIERLSTGIKGFDQVARGGLPRGRSTLVAGTAGSGKTLFAVEFLARGILDSGEAGVFVSFEETAEGIRRNAASLGFPIEQWERQGKWVFVDASLEVTGEEPIVGAFDFGGLVARIGHAVRQVGAARVSVDSLGAVFVRFAEPAIVRYELYRIGSVLEQLGVTSIITSERISEYGEVSRYGVEEFVLDNVIILRNSLANRRRRRTVEIVKFRGAAHRTGEWLFTIDPRDGIVFLPLAFLASDMSTSSLARVSSGNTELDEMCGGGFFRDALVLMSGPAGSGKTLTSLTFTAAGVTGGERCVLCTFDESRGQLARNAVGWGMDIGAMEESGLLRTMCAYPEVASVEDHFLRIRRVIEEFKPSRLVVDTLSALERIASPRTLLDFVIALSAVARQHQCTTLLTSAPSGQSAPRLTSVSTAEITGLTDVTISLRHLETAGEIQRAIAVLQARGSARDHRIRHVTIDHNGMHIGERVYGAAHLLAYDATLPPGSEDLRSGE</sequence>
<dbReference type="PANTHER" id="PTHR42926">
    <property type="match status" value="1"/>
</dbReference>
<dbReference type="EMBL" id="LT629701">
    <property type="protein sequence ID" value="SDM34462.1"/>
    <property type="molecule type" value="Genomic_DNA"/>
</dbReference>
<protein>
    <recommendedName>
        <fullName evidence="1">non-specific serine/threonine protein kinase</fullName>
        <ecNumber evidence="1">2.7.11.1</ecNumber>
    </recommendedName>
</protein>
<keyword evidence="3" id="KW-0808">Transferase</keyword>
<proteinExistence type="predicted"/>
<dbReference type="EC" id="2.7.11.1" evidence="1"/>
<dbReference type="OrthoDB" id="9783783at2"/>
<dbReference type="Proteomes" id="UP000183376">
    <property type="component" value="Chromosome I"/>
</dbReference>
<dbReference type="PANTHER" id="PTHR42926:SF1">
    <property type="entry name" value="CIRCADIAN CLOCK OSCILLATOR PROTEIN KAIC 1"/>
    <property type="match status" value="1"/>
</dbReference>
<dbReference type="PROSITE" id="PS51146">
    <property type="entry name" value="KAIC"/>
    <property type="match status" value="2"/>
</dbReference>
<evidence type="ECO:0000259" key="7">
    <source>
        <dbReference type="PROSITE" id="PS51146"/>
    </source>
</evidence>
<feature type="domain" description="KaiC" evidence="7">
    <location>
        <begin position="8"/>
        <end position="251"/>
    </location>
</feature>
<evidence type="ECO:0000256" key="1">
    <source>
        <dbReference type="ARBA" id="ARBA00012513"/>
    </source>
</evidence>
<dbReference type="InterPro" id="IPR030665">
    <property type="entry name" value="KaiC"/>
</dbReference>
<organism evidence="8 9">
    <name type="scientific">Allokutzneria albata</name>
    <name type="common">Kibdelosporangium albatum</name>
    <dbReference type="NCBI Taxonomy" id="211114"/>
    <lineage>
        <taxon>Bacteria</taxon>
        <taxon>Bacillati</taxon>
        <taxon>Actinomycetota</taxon>
        <taxon>Actinomycetes</taxon>
        <taxon>Pseudonocardiales</taxon>
        <taxon>Pseudonocardiaceae</taxon>
        <taxon>Allokutzneria</taxon>
    </lineage>
</organism>
<dbReference type="Gene3D" id="3.40.50.300">
    <property type="entry name" value="P-loop containing nucleotide triphosphate hydrolases"/>
    <property type="match status" value="2"/>
</dbReference>
<dbReference type="Pfam" id="PF06745">
    <property type="entry name" value="ATPase"/>
    <property type="match status" value="2"/>
</dbReference>
<reference evidence="8 9" key="1">
    <citation type="submission" date="2016-10" db="EMBL/GenBank/DDBJ databases">
        <authorList>
            <person name="de Groot N.N."/>
        </authorList>
    </citation>
    <scope>NUCLEOTIDE SEQUENCE [LARGE SCALE GENOMIC DNA]</scope>
    <source>
        <strain evidence="8 9">DSM 44149</strain>
    </source>
</reference>
<evidence type="ECO:0000313" key="8">
    <source>
        <dbReference type="EMBL" id="SDM34462.1"/>
    </source>
</evidence>
<dbReference type="InterPro" id="IPR010624">
    <property type="entry name" value="KaiC_dom"/>
</dbReference>
<evidence type="ECO:0000313" key="9">
    <source>
        <dbReference type="Proteomes" id="UP000183376"/>
    </source>
</evidence>
<evidence type="ECO:0000256" key="6">
    <source>
        <dbReference type="ARBA" id="ARBA00022801"/>
    </source>
</evidence>
<accession>A0A1G9SGD9</accession>
<keyword evidence="5" id="KW-0418">Kinase</keyword>
<evidence type="ECO:0000256" key="2">
    <source>
        <dbReference type="ARBA" id="ARBA00022553"/>
    </source>
</evidence>
<dbReference type="RefSeq" id="WP_030432360.1">
    <property type="nucleotide sequence ID" value="NZ_JOEF01000026.1"/>
</dbReference>
<dbReference type="PRINTS" id="PR01874">
    <property type="entry name" value="DNAREPAIRADA"/>
</dbReference>
<keyword evidence="4" id="KW-0677">Repeat</keyword>
<dbReference type="STRING" id="211114.SAMN04489726_1151"/>
<dbReference type="GO" id="GO:0016787">
    <property type="term" value="F:hydrolase activity"/>
    <property type="evidence" value="ECO:0007669"/>
    <property type="project" value="UniProtKB-KW"/>
</dbReference>
<dbReference type="InterPro" id="IPR027417">
    <property type="entry name" value="P-loop_NTPase"/>
</dbReference>
<dbReference type="NCBIfam" id="NF006799">
    <property type="entry name" value="PRK09302.1"/>
    <property type="match status" value="1"/>
</dbReference>
<dbReference type="PIRSF" id="PIRSF039117">
    <property type="entry name" value="KaiC"/>
    <property type="match status" value="1"/>
</dbReference>
<dbReference type="InterPro" id="IPR014774">
    <property type="entry name" value="KaiC-like_dom"/>
</dbReference>
<dbReference type="SUPFAM" id="SSF52540">
    <property type="entry name" value="P-loop containing nucleoside triphosphate hydrolases"/>
    <property type="match status" value="2"/>
</dbReference>
<evidence type="ECO:0000256" key="4">
    <source>
        <dbReference type="ARBA" id="ARBA00022737"/>
    </source>
</evidence>
<evidence type="ECO:0000256" key="3">
    <source>
        <dbReference type="ARBA" id="ARBA00022679"/>
    </source>
</evidence>
<dbReference type="InterPro" id="IPR051347">
    <property type="entry name" value="Circadian_clock_KaiC-rel"/>
</dbReference>
<keyword evidence="6" id="KW-0378">Hydrolase</keyword>
<keyword evidence="9" id="KW-1185">Reference proteome</keyword>
<keyword evidence="2" id="KW-0597">Phosphoprotein</keyword>
<feature type="domain" description="KaiC" evidence="7">
    <location>
        <begin position="253"/>
        <end position="487"/>
    </location>
</feature>
<dbReference type="AlphaFoldDB" id="A0A1G9SGD9"/>
<dbReference type="GO" id="GO:0005524">
    <property type="term" value="F:ATP binding"/>
    <property type="evidence" value="ECO:0007669"/>
    <property type="project" value="InterPro"/>
</dbReference>
<dbReference type="GO" id="GO:0004674">
    <property type="term" value="F:protein serine/threonine kinase activity"/>
    <property type="evidence" value="ECO:0007669"/>
    <property type="project" value="UniProtKB-EC"/>
</dbReference>
<evidence type="ECO:0000256" key="5">
    <source>
        <dbReference type="ARBA" id="ARBA00022777"/>
    </source>
</evidence>